<keyword evidence="2" id="KW-0805">Transcription regulation</keyword>
<proteinExistence type="predicted"/>
<keyword evidence="11" id="KW-1185">Reference proteome</keyword>
<feature type="region of interest" description="Disordered" evidence="6">
    <location>
        <begin position="486"/>
        <end position="523"/>
    </location>
</feature>
<evidence type="ECO:0000256" key="3">
    <source>
        <dbReference type="ARBA" id="ARBA00023163"/>
    </source>
</evidence>
<evidence type="ECO:0008006" key="12">
    <source>
        <dbReference type="Google" id="ProtNLM"/>
    </source>
</evidence>
<dbReference type="Proteomes" id="UP001187415">
    <property type="component" value="Unassembled WGS sequence"/>
</dbReference>
<reference evidence="10" key="1">
    <citation type="submission" date="2023-07" db="EMBL/GenBank/DDBJ databases">
        <title>Chromosome-level Genome Assembly of Striped Snakehead (Channa striata).</title>
        <authorList>
            <person name="Liu H."/>
        </authorList>
    </citation>
    <scope>NUCLEOTIDE SEQUENCE</scope>
    <source>
        <strain evidence="10">Gz</strain>
        <tissue evidence="10">Muscle</tissue>
    </source>
</reference>
<feature type="domain" description="ELM2" evidence="8">
    <location>
        <begin position="622"/>
        <end position="720"/>
    </location>
</feature>
<evidence type="ECO:0000256" key="4">
    <source>
        <dbReference type="ARBA" id="ARBA00023242"/>
    </source>
</evidence>
<feature type="region of interest" description="Disordered" evidence="6">
    <location>
        <begin position="311"/>
        <end position="412"/>
    </location>
</feature>
<dbReference type="InterPro" id="IPR051066">
    <property type="entry name" value="Trans_reg/Corepressor"/>
</dbReference>
<dbReference type="EMBL" id="JAUPFM010000001">
    <property type="protein sequence ID" value="KAK2862806.1"/>
    <property type="molecule type" value="Genomic_DNA"/>
</dbReference>
<evidence type="ECO:0000256" key="2">
    <source>
        <dbReference type="ARBA" id="ARBA00023015"/>
    </source>
</evidence>
<dbReference type="PROSITE" id="PS51156">
    <property type="entry name" value="ELM2"/>
    <property type="match status" value="1"/>
</dbReference>
<keyword evidence="4" id="KW-0539">Nucleus</keyword>
<protein>
    <recommendedName>
        <fullName evidence="12">Transcriptional-regulating factor 1-like</fullName>
    </recommendedName>
</protein>
<keyword evidence="3" id="KW-0804">Transcription</keyword>
<feature type="compositionally biased region" description="Low complexity" evidence="6">
    <location>
        <begin position="486"/>
        <end position="521"/>
    </location>
</feature>
<evidence type="ECO:0000259" key="8">
    <source>
        <dbReference type="PROSITE" id="PS51156"/>
    </source>
</evidence>
<evidence type="ECO:0000313" key="11">
    <source>
        <dbReference type="Proteomes" id="UP001187415"/>
    </source>
</evidence>
<evidence type="ECO:0000259" key="9">
    <source>
        <dbReference type="PROSITE" id="PS51293"/>
    </source>
</evidence>
<dbReference type="PROSITE" id="PS50157">
    <property type="entry name" value="ZINC_FINGER_C2H2_2"/>
    <property type="match status" value="1"/>
</dbReference>
<feature type="compositionally biased region" description="Polar residues" evidence="6">
    <location>
        <begin position="551"/>
        <end position="575"/>
    </location>
</feature>
<dbReference type="SUPFAM" id="SSF46689">
    <property type="entry name" value="Homeodomain-like"/>
    <property type="match status" value="1"/>
</dbReference>
<dbReference type="GO" id="GO:0006357">
    <property type="term" value="P:regulation of transcription by RNA polymerase II"/>
    <property type="evidence" value="ECO:0007669"/>
    <property type="project" value="TreeGrafter"/>
</dbReference>
<comment type="subcellular location">
    <subcellularLocation>
        <location evidence="1">Nucleus</location>
    </subcellularLocation>
</comment>
<organism evidence="10 11">
    <name type="scientific">Channa striata</name>
    <name type="common">Snakehead murrel</name>
    <name type="synonym">Ophicephalus striatus</name>
    <dbReference type="NCBI Taxonomy" id="64152"/>
    <lineage>
        <taxon>Eukaryota</taxon>
        <taxon>Metazoa</taxon>
        <taxon>Chordata</taxon>
        <taxon>Craniata</taxon>
        <taxon>Vertebrata</taxon>
        <taxon>Euteleostomi</taxon>
        <taxon>Actinopterygii</taxon>
        <taxon>Neopterygii</taxon>
        <taxon>Teleostei</taxon>
        <taxon>Neoteleostei</taxon>
        <taxon>Acanthomorphata</taxon>
        <taxon>Anabantaria</taxon>
        <taxon>Anabantiformes</taxon>
        <taxon>Channoidei</taxon>
        <taxon>Channidae</taxon>
        <taxon>Channa</taxon>
    </lineage>
</organism>
<dbReference type="GO" id="GO:0005667">
    <property type="term" value="C:transcription regulator complex"/>
    <property type="evidence" value="ECO:0007669"/>
    <property type="project" value="TreeGrafter"/>
</dbReference>
<feature type="region of interest" description="Disordered" evidence="6">
    <location>
        <begin position="229"/>
        <end position="250"/>
    </location>
</feature>
<keyword evidence="5" id="KW-0479">Metal-binding</keyword>
<feature type="region of interest" description="Disordered" evidence="6">
    <location>
        <begin position="544"/>
        <end position="593"/>
    </location>
</feature>
<sequence>MDERSSTQSFPGLHPHRHRPSFHLTAPNLQSPEAGYPPHQSACLDSLELYTNRGEESTPSLPASSTSSVGRRESSGGDRGFVNTSGGSLDGDAILGGHLDGSNRLSSHFVDTWYSGGKKDDVWEDGESCESAADDFYGKGDCYRNTSDVFYTANCGNEEGVRRKYRANYNNYTQVSCEAKSESIYSREADFTKQHTAYNRSAGSFSDSSVDYCRTESRVSENYLGREEDYGSSCGSGEDQLPSADVEGPWLSISPSIPSGEVRWRGAGDSITLASGCLPQRSPVGIGSSAYTQKLDSFSEAFLSQRKRRFPVIPSGDSSGQMWDFGGGRGESPGSVKSRHSCAFDADSYLPPSSSSSPAHPSLPSFPSPPTSSHLMSSVLSPPPTPLPPPSHSPSKMDSPSAFGGAGQSVSPGGDSLATLQFFTSRIPPIPSVHNSGMIWKFPLLSHCFQPSSGDPSSNEGHLRSLHSGDYGNVIASHDILQSPESSFLTSSSHRSSLHPPRALCPSNTPSHHPSRSSHLSGQSYEEAGNIAPFLVMQKVKNGPAHVKPPQAQQQPSPTYTGTPFPSVLHSSKGQNRGHYTPQPLLNPVRKGTGLYSSIPSLHHRQEETACGTEDEGCGVLPCINVGYEFQAELPPCFADAGRSDVCSSDEDSLREQLLWKPSEELDKSPNLQDRVEKLLSMCSSSCLPGGGSNTELALHCLHHCQGNAMATLEMLLFSQPSPTGDYHYSGSDFWTDTEKNVFSAALATHGKDFSLTQKMVRTKTTCQCVEFYYLSKKLLDKQKKLKEEETRDGDLEQQKSVTPICQPVDRQCGLEEAGPAPSLASFFPCKLCGKMFYKIKSRNAHMKIHRQPQDDWGDRRLHHQLFTQRMGLGHSNNLMATAGSNLLSPQAPALGFSPSGLAGTPNNNSNADNDLNSVTNSNAVTPRNASVLDSSAAVTYSSNMAASNSHVITSINAGDSTQREPATVIPFHQSWGSFGHSPDPAALYCSTDGKEQVGAGALGRKEPFNWQ</sequence>
<evidence type="ECO:0000256" key="1">
    <source>
        <dbReference type="ARBA" id="ARBA00004123"/>
    </source>
</evidence>
<dbReference type="InterPro" id="IPR013087">
    <property type="entry name" value="Znf_C2H2_type"/>
</dbReference>
<feature type="domain" description="C2H2-type" evidence="7">
    <location>
        <begin position="828"/>
        <end position="855"/>
    </location>
</feature>
<name>A0AA88NMB3_CHASR</name>
<evidence type="ECO:0000256" key="5">
    <source>
        <dbReference type="PROSITE-ProRule" id="PRU00042"/>
    </source>
</evidence>
<evidence type="ECO:0000313" key="10">
    <source>
        <dbReference type="EMBL" id="KAK2862806.1"/>
    </source>
</evidence>
<gene>
    <name evidence="10" type="ORF">Q5P01_002339</name>
</gene>
<dbReference type="PANTHER" id="PTHR16089:SF43">
    <property type="match status" value="1"/>
</dbReference>
<accession>A0AA88NMB3</accession>
<keyword evidence="5" id="KW-0863">Zinc-finger</keyword>
<feature type="compositionally biased region" description="Low complexity" evidence="6">
    <location>
        <begin position="371"/>
        <end position="380"/>
    </location>
</feature>
<feature type="region of interest" description="Disordered" evidence="6">
    <location>
        <begin position="1"/>
        <end position="87"/>
    </location>
</feature>
<dbReference type="PROSITE" id="PS00028">
    <property type="entry name" value="ZINC_FINGER_C2H2_1"/>
    <property type="match status" value="1"/>
</dbReference>
<keyword evidence="5" id="KW-0862">Zinc</keyword>
<feature type="compositionally biased region" description="Low complexity" evidence="6">
    <location>
        <begin position="351"/>
        <end position="363"/>
    </location>
</feature>
<feature type="compositionally biased region" description="Polar residues" evidence="6">
    <location>
        <begin position="1"/>
        <end position="10"/>
    </location>
</feature>
<dbReference type="PANTHER" id="PTHR16089">
    <property type="entry name" value="REST COREPRESSOR COREST PROTEIN-RELATED"/>
    <property type="match status" value="1"/>
</dbReference>
<feature type="domain" description="SANT" evidence="9">
    <location>
        <begin position="730"/>
        <end position="781"/>
    </location>
</feature>
<dbReference type="InterPro" id="IPR000949">
    <property type="entry name" value="ELM2_dom"/>
</dbReference>
<dbReference type="SMART" id="SM01189">
    <property type="entry name" value="ELM2"/>
    <property type="match status" value="1"/>
</dbReference>
<feature type="compositionally biased region" description="Pro residues" evidence="6">
    <location>
        <begin position="381"/>
        <end position="392"/>
    </location>
</feature>
<dbReference type="GO" id="GO:0003714">
    <property type="term" value="F:transcription corepressor activity"/>
    <property type="evidence" value="ECO:0007669"/>
    <property type="project" value="TreeGrafter"/>
</dbReference>
<evidence type="ECO:0000259" key="7">
    <source>
        <dbReference type="PROSITE" id="PS50157"/>
    </source>
</evidence>
<dbReference type="Gene3D" id="1.10.10.60">
    <property type="entry name" value="Homeodomain-like"/>
    <property type="match status" value="1"/>
</dbReference>
<dbReference type="GO" id="GO:0008270">
    <property type="term" value="F:zinc ion binding"/>
    <property type="evidence" value="ECO:0007669"/>
    <property type="project" value="UniProtKB-KW"/>
</dbReference>
<dbReference type="InterPro" id="IPR017884">
    <property type="entry name" value="SANT_dom"/>
</dbReference>
<comment type="caution">
    <text evidence="10">The sequence shown here is derived from an EMBL/GenBank/DDBJ whole genome shotgun (WGS) entry which is preliminary data.</text>
</comment>
<dbReference type="PROSITE" id="PS51293">
    <property type="entry name" value="SANT"/>
    <property type="match status" value="1"/>
</dbReference>
<feature type="compositionally biased region" description="Low complexity" evidence="6">
    <location>
        <begin position="57"/>
        <end position="69"/>
    </location>
</feature>
<evidence type="ECO:0000256" key="6">
    <source>
        <dbReference type="SAM" id="MobiDB-lite"/>
    </source>
</evidence>
<dbReference type="GO" id="GO:0000118">
    <property type="term" value="C:histone deacetylase complex"/>
    <property type="evidence" value="ECO:0007669"/>
    <property type="project" value="TreeGrafter"/>
</dbReference>
<dbReference type="AlphaFoldDB" id="A0AA88NMB3"/>
<dbReference type="InterPro" id="IPR009057">
    <property type="entry name" value="Homeodomain-like_sf"/>
</dbReference>
<dbReference type="Pfam" id="PF01448">
    <property type="entry name" value="ELM2"/>
    <property type="match status" value="1"/>
</dbReference>